<evidence type="ECO:0000256" key="7">
    <source>
        <dbReference type="RuleBase" id="RU362064"/>
    </source>
</evidence>
<evidence type="ECO:0000256" key="8">
    <source>
        <dbReference type="SAM" id="SignalP"/>
    </source>
</evidence>
<dbReference type="GO" id="GO:0044781">
    <property type="term" value="P:bacterial-type flagellum organization"/>
    <property type="evidence" value="ECO:0007669"/>
    <property type="project" value="UniProtKB-UniRule"/>
</dbReference>
<organism evidence="9 10">
    <name type="scientific">Vibrio genomosp. F6 str. FF-238</name>
    <dbReference type="NCBI Taxonomy" id="1191298"/>
    <lineage>
        <taxon>Bacteria</taxon>
        <taxon>Pseudomonadati</taxon>
        <taxon>Pseudomonadota</taxon>
        <taxon>Gammaproteobacteria</taxon>
        <taxon>Vibrionales</taxon>
        <taxon>Vibrionaceae</taxon>
        <taxon>Vibrio</taxon>
    </lineage>
</organism>
<keyword evidence="2 7" id="KW-0812">Transmembrane</keyword>
<keyword evidence="5 7" id="KW-0975">Bacterial flagellum</keyword>
<comment type="subcellular location">
    <subcellularLocation>
        <location evidence="7">Cell membrane</location>
    </subcellularLocation>
    <subcellularLocation>
        <location evidence="7">Bacterial flagellum basal body</location>
    </subcellularLocation>
</comment>
<keyword evidence="10" id="KW-1185">Reference proteome</keyword>
<evidence type="ECO:0000313" key="9">
    <source>
        <dbReference type="EMBL" id="OEE77408.1"/>
    </source>
</evidence>
<name>A0A1E5D1U6_9VIBR</name>
<keyword evidence="4 7" id="KW-0472">Membrane</keyword>
<proteinExistence type="inferred from homology"/>
<keyword evidence="9" id="KW-0282">Flagellum</keyword>
<dbReference type="AlphaFoldDB" id="A0A1E5D1U6"/>
<reference evidence="9 10" key="1">
    <citation type="journal article" date="2012" name="Science">
        <title>Ecological populations of bacteria act as socially cohesive units of antibiotic production and resistance.</title>
        <authorList>
            <person name="Cordero O.X."/>
            <person name="Wildschutte H."/>
            <person name="Kirkup B."/>
            <person name="Proehl S."/>
            <person name="Ngo L."/>
            <person name="Hussain F."/>
            <person name="Le Roux F."/>
            <person name="Mincer T."/>
            <person name="Polz M.F."/>
        </authorList>
    </citation>
    <scope>NUCLEOTIDE SEQUENCE [LARGE SCALE GENOMIC DNA]</scope>
    <source>
        <strain evidence="9 10">FF-238</strain>
    </source>
</reference>
<dbReference type="GO" id="GO:0005886">
    <property type="term" value="C:plasma membrane"/>
    <property type="evidence" value="ECO:0007669"/>
    <property type="project" value="UniProtKB-SubCell"/>
</dbReference>
<keyword evidence="8" id="KW-0732">Signal</keyword>
<comment type="caution">
    <text evidence="9">The sequence shown here is derived from an EMBL/GenBank/DDBJ whole genome shotgun (WGS) entry which is preliminary data.</text>
</comment>
<dbReference type="GO" id="GO:0009425">
    <property type="term" value="C:bacterial-type flagellum basal body"/>
    <property type="evidence" value="ECO:0007669"/>
    <property type="project" value="UniProtKB-SubCell"/>
</dbReference>
<dbReference type="NCBIfam" id="TIGR03500">
    <property type="entry name" value="FliO_TIGR"/>
    <property type="match status" value="1"/>
</dbReference>
<feature type="transmembrane region" description="Helical" evidence="7">
    <location>
        <begin position="33"/>
        <end position="52"/>
    </location>
</feature>
<evidence type="ECO:0000256" key="1">
    <source>
        <dbReference type="ARBA" id="ARBA00022475"/>
    </source>
</evidence>
<keyword evidence="1 7" id="KW-1003">Cell membrane</keyword>
<comment type="similarity">
    <text evidence="6 7">Belongs to the FliO/MopB family.</text>
</comment>
<keyword evidence="9" id="KW-0969">Cilium</keyword>
<evidence type="ECO:0000313" key="10">
    <source>
        <dbReference type="Proteomes" id="UP000094165"/>
    </source>
</evidence>
<feature type="chain" id="PRO_5009173427" description="Flagellar protein" evidence="8">
    <location>
        <begin position="24"/>
        <end position="133"/>
    </location>
</feature>
<evidence type="ECO:0000256" key="3">
    <source>
        <dbReference type="ARBA" id="ARBA00022989"/>
    </source>
</evidence>
<evidence type="ECO:0000256" key="5">
    <source>
        <dbReference type="ARBA" id="ARBA00023143"/>
    </source>
</evidence>
<dbReference type="EMBL" id="AJYW02000080">
    <property type="protein sequence ID" value="OEE77408.1"/>
    <property type="molecule type" value="Genomic_DNA"/>
</dbReference>
<dbReference type="RefSeq" id="WP_017052496.1">
    <property type="nucleotide sequence ID" value="NZ_AJYW02000080.1"/>
</dbReference>
<accession>A0A1E5D1U6</accession>
<dbReference type="PANTHER" id="PTHR38766:SF1">
    <property type="entry name" value="FLAGELLAR PROTEIN FLIO"/>
    <property type="match status" value="1"/>
</dbReference>
<feature type="signal peptide" evidence="8">
    <location>
        <begin position="1"/>
        <end position="23"/>
    </location>
</feature>
<dbReference type="PANTHER" id="PTHR38766">
    <property type="entry name" value="FLAGELLAR PROTEIN FLIO"/>
    <property type="match status" value="1"/>
</dbReference>
<dbReference type="InterPro" id="IPR052205">
    <property type="entry name" value="FliO/MopB"/>
</dbReference>
<keyword evidence="3 7" id="KW-1133">Transmembrane helix</keyword>
<dbReference type="Pfam" id="PF04347">
    <property type="entry name" value="FliO"/>
    <property type="match status" value="1"/>
</dbReference>
<protein>
    <recommendedName>
        <fullName evidence="7">Flagellar protein</fullName>
    </recommendedName>
</protein>
<keyword evidence="9" id="KW-0966">Cell projection</keyword>
<dbReference type="InterPro" id="IPR022781">
    <property type="entry name" value="Flagellar_biosynth_FliO"/>
</dbReference>
<evidence type="ECO:0000256" key="2">
    <source>
        <dbReference type="ARBA" id="ARBA00022692"/>
    </source>
</evidence>
<dbReference type="Proteomes" id="UP000094165">
    <property type="component" value="Unassembled WGS sequence"/>
</dbReference>
<gene>
    <name evidence="9" type="ORF">A130_04240</name>
</gene>
<sequence>MPRKLGVQYLLVSCGLFSSQAMAAPPTQLDLATTFGSLLLVLAFIFFLAFMLKRMKVPSLINQKDLSIVRQIAVGTKERIAVVQAGEEQFLVGITSQSIQLISKLDTPIKQEELEKSQFSNQLSQLLTKNEKK</sequence>
<evidence type="ECO:0000256" key="4">
    <source>
        <dbReference type="ARBA" id="ARBA00023136"/>
    </source>
</evidence>
<evidence type="ECO:0000256" key="6">
    <source>
        <dbReference type="ARBA" id="ARBA00037937"/>
    </source>
</evidence>